<dbReference type="Proteomes" id="UP000035722">
    <property type="component" value="Unassembled WGS sequence"/>
</dbReference>
<dbReference type="EMBL" id="CAQI01000049">
    <property type="protein sequence ID" value="CCQ47349.1"/>
    <property type="molecule type" value="Genomic_DNA"/>
</dbReference>
<accession>A0A024H6F6</accession>
<dbReference type="GO" id="GO:0000166">
    <property type="term" value="F:nucleotide binding"/>
    <property type="evidence" value="ECO:0007669"/>
    <property type="project" value="InterPro"/>
</dbReference>
<sequence>MSSLKLPASRIPDSSDAPVLRWGILGPGWIAQRFTESVQAHTGQVIAAVGSRSFDRSKAFAESFGIPAAFGSYEELVADPGIDIVYVCTPHTAHHAAAVLALDAGKHVLIEKPLALNAEQARDIARRAQAAGVFAAEAMWSFFLPKFDVIRQVLDAGTLGTITTVVAEYGEHFAPGHRIFDPALAGGPLLDLGTYPLALVTEVLGRPQRLHAMGQPHPSGVNAQLSAVMQFEGGAQAVVNTHVHNFTPTCAVIAGAEATLTVDGPFTMPGGFELRFPRGERLRYEEPPGGHFEGLHYEAAAVARSIAAGETESPQRLLASSIQTLEVADEIRRQLSIEFPGEGSRPA</sequence>
<organism evidence="6 7">
    <name type="scientific">Pseudarthrobacter siccitolerans</name>
    <dbReference type="NCBI Taxonomy" id="861266"/>
    <lineage>
        <taxon>Bacteria</taxon>
        <taxon>Bacillati</taxon>
        <taxon>Actinomycetota</taxon>
        <taxon>Actinomycetes</taxon>
        <taxon>Micrococcales</taxon>
        <taxon>Micrococcaceae</taxon>
        <taxon>Pseudarthrobacter</taxon>
    </lineage>
</organism>
<evidence type="ECO:0000259" key="4">
    <source>
        <dbReference type="Pfam" id="PF01408"/>
    </source>
</evidence>
<dbReference type="PANTHER" id="PTHR22604:SF105">
    <property type="entry name" value="TRANS-1,2-DIHYDROBENZENE-1,2-DIOL DEHYDROGENASE"/>
    <property type="match status" value="1"/>
</dbReference>
<name>A0A024H6F6_9MICC</name>
<dbReference type="PANTHER" id="PTHR22604">
    <property type="entry name" value="OXIDOREDUCTASES"/>
    <property type="match status" value="1"/>
</dbReference>
<dbReference type="OrthoDB" id="9815825at2"/>
<dbReference type="Pfam" id="PF01408">
    <property type="entry name" value="GFO_IDH_MocA"/>
    <property type="match status" value="1"/>
</dbReference>
<dbReference type="InterPro" id="IPR050984">
    <property type="entry name" value="Gfo/Idh/MocA_domain"/>
</dbReference>
<evidence type="ECO:0000313" key="7">
    <source>
        <dbReference type="Proteomes" id="UP000035722"/>
    </source>
</evidence>
<reference evidence="7" key="1">
    <citation type="journal article" date="2014" name="Genome Announc.">
        <title>Genome Sequence of Arthrobacter siccitolerans 4J27, a Xeroprotectant-Producing Desiccation-Tolerant Microorganism.</title>
        <authorList>
            <person name="Manzanera M."/>
            <person name="Santa-Cruz-Calvo L."/>
            <person name="Vilchez J.I."/>
            <person name="Garcia-Fontana C."/>
            <person name="Silva-Castro G.A."/>
            <person name="Calvo C."/>
            <person name="Gonzalez-Lopez J."/>
        </authorList>
    </citation>
    <scope>NUCLEOTIDE SEQUENCE [LARGE SCALE GENOMIC DNA]</scope>
    <source>
        <strain evidence="7">4J27</strain>
    </source>
</reference>
<dbReference type="RefSeq" id="WP_050056210.1">
    <property type="nucleotide sequence ID" value="NZ_CAQI01000049.1"/>
</dbReference>
<dbReference type="InterPro" id="IPR000683">
    <property type="entry name" value="Gfo/Idh/MocA-like_OxRdtase_N"/>
</dbReference>
<feature type="domain" description="Gfo/Idh/MocA-like oxidoreductase N-terminal" evidence="4">
    <location>
        <begin position="20"/>
        <end position="134"/>
    </location>
</feature>
<evidence type="ECO:0000256" key="3">
    <source>
        <dbReference type="ARBA" id="ARBA00023027"/>
    </source>
</evidence>
<protein>
    <submittedName>
        <fullName evidence="6">Oxidoreductase, NAD-binding Rossmann fold family protein</fullName>
    </submittedName>
</protein>
<dbReference type="InterPro" id="IPR055170">
    <property type="entry name" value="GFO_IDH_MocA-like_dom"/>
</dbReference>
<comment type="similarity">
    <text evidence="1">Belongs to the Gfo/Idh/MocA family.</text>
</comment>
<proteinExistence type="inferred from homology"/>
<evidence type="ECO:0000313" key="6">
    <source>
        <dbReference type="EMBL" id="CCQ47349.1"/>
    </source>
</evidence>
<dbReference type="AlphaFoldDB" id="A0A024H6F6"/>
<dbReference type="SUPFAM" id="SSF51735">
    <property type="entry name" value="NAD(P)-binding Rossmann-fold domains"/>
    <property type="match status" value="1"/>
</dbReference>
<evidence type="ECO:0000256" key="2">
    <source>
        <dbReference type="ARBA" id="ARBA00023002"/>
    </source>
</evidence>
<comment type="caution">
    <text evidence="6">The sequence shown here is derived from an EMBL/GenBank/DDBJ whole genome shotgun (WGS) entry which is preliminary data.</text>
</comment>
<dbReference type="SUPFAM" id="SSF55347">
    <property type="entry name" value="Glyceraldehyde-3-phosphate dehydrogenase-like, C-terminal domain"/>
    <property type="match status" value="1"/>
</dbReference>
<dbReference type="InterPro" id="IPR036291">
    <property type="entry name" value="NAD(P)-bd_dom_sf"/>
</dbReference>
<keyword evidence="7" id="KW-1185">Reference proteome</keyword>
<dbReference type="Gene3D" id="3.30.360.10">
    <property type="entry name" value="Dihydrodipicolinate Reductase, domain 2"/>
    <property type="match status" value="1"/>
</dbReference>
<keyword evidence="3" id="KW-0520">NAD</keyword>
<dbReference type="GO" id="GO:0016491">
    <property type="term" value="F:oxidoreductase activity"/>
    <property type="evidence" value="ECO:0007669"/>
    <property type="project" value="UniProtKB-KW"/>
</dbReference>
<dbReference type="Pfam" id="PF22725">
    <property type="entry name" value="GFO_IDH_MocA_C3"/>
    <property type="match status" value="1"/>
</dbReference>
<keyword evidence="2" id="KW-0560">Oxidoreductase</keyword>
<evidence type="ECO:0000256" key="1">
    <source>
        <dbReference type="ARBA" id="ARBA00010928"/>
    </source>
</evidence>
<evidence type="ECO:0000259" key="5">
    <source>
        <dbReference type="Pfam" id="PF22725"/>
    </source>
</evidence>
<gene>
    <name evidence="6" type="primary">dhdh</name>
    <name evidence="6" type="ORF">ARTSIC4J27_3330</name>
</gene>
<feature type="domain" description="GFO/IDH/MocA-like oxidoreductase" evidence="5">
    <location>
        <begin position="150"/>
        <end position="260"/>
    </location>
</feature>
<dbReference type="STRING" id="861266.ARTSIC4J27_3330"/>
<dbReference type="Gene3D" id="3.40.50.720">
    <property type="entry name" value="NAD(P)-binding Rossmann-like Domain"/>
    <property type="match status" value="1"/>
</dbReference>